<dbReference type="AlphaFoldDB" id="A0A371JRR5"/>
<evidence type="ECO:0000313" key="3">
    <source>
        <dbReference type="Proteomes" id="UP000261828"/>
    </source>
</evidence>
<protein>
    <submittedName>
        <fullName evidence="2">AP endonuclease</fullName>
    </submittedName>
</protein>
<keyword evidence="3" id="KW-1185">Reference proteome</keyword>
<name>A0A371JRR5_9FLAO</name>
<feature type="domain" description="Xylose isomerase-like TIM barrel" evidence="1">
    <location>
        <begin position="151"/>
        <end position="325"/>
    </location>
</feature>
<organism evidence="2 3">
    <name type="scientific">Flagellimonas nanhaiensis</name>
    <dbReference type="NCBI Taxonomy" id="2292706"/>
    <lineage>
        <taxon>Bacteria</taxon>
        <taxon>Pseudomonadati</taxon>
        <taxon>Bacteroidota</taxon>
        <taxon>Flavobacteriia</taxon>
        <taxon>Flavobacteriales</taxon>
        <taxon>Flavobacteriaceae</taxon>
        <taxon>Flagellimonas</taxon>
    </lineage>
</organism>
<reference evidence="2 3" key="1">
    <citation type="submission" date="2018-08" db="EMBL/GenBank/DDBJ databases">
        <title>Muricauda nanhaiensis sp. nov., isolated from seawater of the South China Sea.</title>
        <authorList>
            <person name="Dang Y."/>
        </authorList>
    </citation>
    <scope>NUCLEOTIDE SEQUENCE [LARGE SCALE GENOMIC DNA]</scope>
    <source>
        <strain evidence="2 3">SM1704</strain>
    </source>
</reference>
<sequence length="334" mass="38350">MNDCSKKPFNWSTKLVNQIYVYLLHYQIFNIKQLKLLKNTALRSFIHFQCVKWGVFYCFAFSISSISGQTLNKIGIDNTYPWCIVAYDSLKRSPEERIDMIKNLGFEKYAYDWRNEHLDDTFTELELAARNNIEIIGVWLWLNAKRDSLQHLSADNEHLLQIIKQLDLKTTFWVGFNGNFFEGLDQEQSVKKATDLVGFIAEKVTAMDCKIALYNHSGWFGNPLNQLEVIQKLPEFNIGIIYNFHHAHGAINDFNNVANSIVPYLKAVNLNGMEVDGKKILPIGHGKHEKEMIRTLQKSGFKGPWGILGHVASRDAKEVLEENLNGLKVLLAPE</sequence>
<dbReference type="Pfam" id="PF01261">
    <property type="entry name" value="AP_endonuc_2"/>
    <property type="match status" value="1"/>
</dbReference>
<dbReference type="InterPro" id="IPR036237">
    <property type="entry name" value="Xyl_isomerase-like_sf"/>
</dbReference>
<dbReference type="Proteomes" id="UP000261828">
    <property type="component" value="Unassembled WGS sequence"/>
</dbReference>
<accession>A0A371JRR5</accession>
<dbReference type="GO" id="GO:0004519">
    <property type="term" value="F:endonuclease activity"/>
    <property type="evidence" value="ECO:0007669"/>
    <property type="project" value="UniProtKB-KW"/>
</dbReference>
<evidence type="ECO:0000259" key="1">
    <source>
        <dbReference type="Pfam" id="PF01261"/>
    </source>
</evidence>
<gene>
    <name evidence="2" type="ORF">DX873_12795</name>
</gene>
<keyword evidence="2" id="KW-0255">Endonuclease</keyword>
<dbReference type="InterPro" id="IPR013022">
    <property type="entry name" value="Xyl_isomerase-like_TIM-brl"/>
</dbReference>
<proteinExistence type="predicted"/>
<dbReference type="SUPFAM" id="SSF51658">
    <property type="entry name" value="Xylose isomerase-like"/>
    <property type="match status" value="1"/>
</dbReference>
<keyword evidence="2" id="KW-0540">Nuclease</keyword>
<dbReference type="Gene3D" id="3.20.20.150">
    <property type="entry name" value="Divalent-metal-dependent TIM barrel enzymes"/>
    <property type="match status" value="1"/>
</dbReference>
<dbReference type="EMBL" id="QTJX01000002">
    <property type="protein sequence ID" value="RDY60198.1"/>
    <property type="molecule type" value="Genomic_DNA"/>
</dbReference>
<comment type="caution">
    <text evidence="2">The sequence shown here is derived from an EMBL/GenBank/DDBJ whole genome shotgun (WGS) entry which is preliminary data.</text>
</comment>
<keyword evidence="2" id="KW-0378">Hydrolase</keyword>
<evidence type="ECO:0000313" key="2">
    <source>
        <dbReference type="EMBL" id="RDY60198.1"/>
    </source>
</evidence>